<dbReference type="EMBL" id="JAUTXU010000136">
    <property type="protein sequence ID" value="KAK3704699.1"/>
    <property type="molecule type" value="Genomic_DNA"/>
</dbReference>
<protein>
    <submittedName>
        <fullName evidence="1">Uncharacterized protein</fullName>
    </submittedName>
</protein>
<comment type="caution">
    <text evidence="1">The sequence shown here is derived from an EMBL/GenBank/DDBJ whole genome shotgun (WGS) entry which is preliminary data.</text>
</comment>
<evidence type="ECO:0000313" key="2">
    <source>
        <dbReference type="Proteomes" id="UP001281147"/>
    </source>
</evidence>
<gene>
    <name evidence="1" type="ORF">LTR37_013673</name>
</gene>
<evidence type="ECO:0000313" key="1">
    <source>
        <dbReference type="EMBL" id="KAK3704699.1"/>
    </source>
</evidence>
<sequence length="1089" mass="119822">MDQLPRNNDGFSNNNLFGDSQQQYNAPYENLFQTGNDTNSYDASWGVNASNYSAPSRPQHPSVPNWPQNANHLSNSANLNGQPAPPYSRSLSHSPAPYGGSSFNHFGAQQGFQYRQPQYDPTLVSPHAFNQNFSNYSSSNYPAAQSGTIAPHAIQHETRSPAFGRSPYGGQDYPMTNAQPGRSAVAETVDQRVLAASIPNGSNVGYFSIINFDNLAQATKSERMGNFLNIGTESRNWDCNRAALPTYAPRKSRNELRKLAGNDPKLLAKLGKKIVKREKLVSAVPRPLQITSAAGSPPRAENIRYEGDSSSEDESSSDEDDESSYTSDDTAEPSPLPSKRPETPKEATEYDTIKALWRAKRKRPDSQTIRKGLVDFWEIVKTIRDRWKADATAVSEAESKNRVNELPLLKSRVKDQRDMMESAFKAALKYGHRDIVELFSENNSLMFLCYQFLLERVKAEDYNSPLPRTMLETLALTTTLTEDKLEKTHLSKLLPRFTKKGDAKTQFYAKRIVSNAAKATSKSKTTDAATKQVLPKENSTASPTIKRTEPEPVAGVKRAASTAGDGGAQKKVATAATKMNGVSTAARLNGIVKKPNAANDNSKPAPSTAPTIVKPKQVVAKPSGLFSSLQSAAKKPGTSNANKAAQSSTTLPTSRPADKTSTSANTSTAPRSTFSFAQTMANLSKPKEEKSATKVEKKESLETPEEKAKRLRRESRRHLRVSFKNKEELEQVHIFHHDPDEELGHDANQMRDVGDVGGEGRMFKQQHQMMDIDDEEEEEQKLINFATPSEINFVEVDSEERNRNYAPYGGGQLEPESAERAVREQYEANNLMVFYADVNDIPPNPREPSNPYNGVEVGTVKKFGVPEDKYAARVRQKKASYSQQHHGFGMATASKTTTPGFDLSQISSFMGNQQYPQSQPAQQQAPQPPTDAVSNILAALKQAAPNQATPPPSVMGPFGNQYQAAAPNMGAMTAQQPTQPNGQPDLAAILAQITQNQGGASQAPAMGSYGFNAQATAPNMMGYQTQAQQPTGLENPERTQWREGGANFMPREKRQNPAHNPYFKTKVCKYWQEGRCQKGDGCTYKHEED</sequence>
<keyword evidence="2" id="KW-1185">Reference proteome</keyword>
<organism evidence="1 2">
    <name type="scientific">Vermiconidia calcicola</name>
    <dbReference type="NCBI Taxonomy" id="1690605"/>
    <lineage>
        <taxon>Eukaryota</taxon>
        <taxon>Fungi</taxon>
        <taxon>Dikarya</taxon>
        <taxon>Ascomycota</taxon>
        <taxon>Pezizomycotina</taxon>
        <taxon>Dothideomycetes</taxon>
        <taxon>Dothideomycetidae</taxon>
        <taxon>Mycosphaerellales</taxon>
        <taxon>Extremaceae</taxon>
        <taxon>Vermiconidia</taxon>
    </lineage>
</organism>
<reference evidence="1" key="1">
    <citation type="submission" date="2023-07" db="EMBL/GenBank/DDBJ databases">
        <title>Black Yeasts Isolated from many extreme environments.</title>
        <authorList>
            <person name="Coleine C."/>
            <person name="Stajich J.E."/>
            <person name="Selbmann L."/>
        </authorList>
    </citation>
    <scope>NUCLEOTIDE SEQUENCE</scope>
    <source>
        <strain evidence="1">CCFEE 5714</strain>
    </source>
</reference>
<accession>A0ACC3MVP4</accession>
<proteinExistence type="predicted"/>
<name>A0ACC3MVP4_9PEZI</name>
<dbReference type="Proteomes" id="UP001281147">
    <property type="component" value="Unassembled WGS sequence"/>
</dbReference>